<keyword evidence="15" id="KW-1185">Reference proteome</keyword>
<dbReference type="Pfam" id="PF01514">
    <property type="entry name" value="YscJ_FliF"/>
    <property type="match status" value="1"/>
</dbReference>
<feature type="compositionally biased region" description="Polar residues" evidence="10">
    <location>
        <begin position="297"/>
        <end position="310"/>
    </location>
</feature>
<evidence type="ECO:0000256" key="6">
    <source>
        <dbReference type="ARBA" id="ARBA00022989"/>
    </source>
</evidence>
<evidence type="ECO:0000256" key="3">
    <source>
        <dbReference type="ARBA" id="ARBA00007971"/>
    </source>
</evidence>
<evidence type="ECO:0000256" key="7">
    <source>
        <dbReference type="ARBA" id="ARBA00023136"/>
    </source>
</evidence>
<proteinExistence type="inferred from homology"/>
<dbReference type="InterPro" id="IPR000067">
    <property type="entry name" value="FlgMring_FliF"/>
</dbReference>
<accession>A0ABT9JU61</accession>
<evidence type="ECO:0000256" key="9">
    <source>
        <dbReference type="PIRNR" id="PIRNR004862"/>
    </source>
</evidence>
<feature type="domain" description="Flagellar M-ring C-terminal" evidence="13">
    <location>
        <begin position="256"/>
        <end position="437"/>
    </location>
</feature>
<dbReference type="PANTHER" id="PTHR30046">
    <property type="entry name" value="FLAGELLAR M-RING PROTEIN"/>
    <property type="match status" value="1"/>
</dbReference>
<dbReference type="NCBIfam" id="TIGR00206">
    <property type="entry name" value="fliF"/>
    <property type="match status" value="1"/>
</dbReference>
<evidence type="ECO:0000256" key="2">
    <source>
        <dbReference type="ARBA" id="ARBA00004651"/>
    </source>
</evidence>
<evidence type="ECO:0000313" key="14">
    <source>
        <dbReference type="EMBL" id="MDP8568126.1"/>
    </source>
</evidence>
<evidence type="ECO:0000256" key="1">
    <source>
        <dbReference type="ARBA" id="ARBA00004117"/>
    </source>
</evidence>
<keyword evidence="14" id="KW-0966">Cell projection</keyword>
<evidence type="ECO:0000256" key="8">
    <source>
        <dbReference type="ARBA" id="ARBA00023143"/>
    </source>
</evidence>
<keyword evidence="5 11" id="KW-0812">Transmembrane</keyword>
<dbReference type="PRINTS" id="PR01009">
    <property type="entry name" value="FLGMRINGFLIF"/>
</dbReference>
<name>A0ABT9JU61_9PROT</name>
<keyword evidence="14" id="KW-0282">Flagellum</keyword>
<dbReference type="InterPro" id="IPR043427">
    <property type="entry name" value="YscJ/FliF"/>
</dbReference>
<comment type="function">
    <text evidence="9">The M ring may be actively involved in energy transduction.</text>
</comment>
<evidence type="ECO:0000256" key="10">
    <source>
        <dbReference type="SAM" id="MobiDB-lite"/>
    </source>
</evidence>
<dbReference type="RefSeq" id="WP_306389848.1">
    <property type="nucleotide sequence ID" value="NZ_JAVCAP010000020.1"/>
</dbReference>
<feature type="transmembrane region" description="Helical" evidence="11">
    <location>
        <begin position="26"/>
        <end position="45"/>
    </location>
</feature>
<comment type="caution">
    <text evidence="14">The sequence shown here is derived from an EMBL/GenBank/DDBJ whole genome shotgun (WGS) entry which is preliminary data.</text>
</comment>
<keyword evidence="8 9" id="KW-0975">Bacterial flagellum</keyword>
<evidence type="ECO:0000256" key="5">
    <source>
        <dbReference type="ARBA" id="ARBA00022692"/>
    </source>
</evidence>
<sequence length="575" mass="60706">MAADAAALESNNLPGASAFGQLGQKLLLVAGIAAVVAVMVVFWLWSQKPDYRVLFSNFADKDGGAIVSELEKLNIPYQFAEGGGAILVPADQVHQVRLKLAAQGLPKGGNIGFELLENQKFGVSQFVEQVNFQRGLEGELERSIQSISAVQAARIHLAIPKPSVFVREQQYPTASVLLNLHNGRRLDAQQVAAVVHLVASSVPNLSADHVTVVDQNGNLISDNTNRFKQNGLDPEQMAYVENMQSSIARRVESIITPIVGAKNVHAEASAEIDFSVTEQAAESYKPNTKPDAMAVRSAQTHESQNSNQDNGAVPGALSNQPPPESTAPINAPQAAGANGEGAPAAPATPANLSTQKDSTTNYEIDKTVSYMQQPKGGVKRLHVAVVVNHIPVVDSTGKTTYRALNAAEKQQVSDLAMQAMGFNRERGDTISVVNTPFVAEAQEKLAEPPLWKDPLAIEYGKDALRFIAGIVVLMLIYKKLLKPMAGRLTGTDKKQAELAAAQAQLLPGSAEAGGMVSAGGEAGADDALVTLSGDAPALANAGGGLNQTLSAAKQLAIENPRMVANVVSGWTSTEK</sequence>
<keyword evidence="14" id="KW-0969">Cilium</keyword>
<dbReference type="EMBL" id="JAVCAP010000020">
    <property type="protein sequence ID" value="MDP8568126.1"/>
    <property type="molecule type" value="Genomic_DNA"/>
</dbReference>
<feature type="domain" description="Flagellar M-ring N-terminal" evidence="12">
    <location>
        <begin position="47"/>
        <end position="221"/>
    </location>
</feature>
<comment type="subcellular location">
    <subcellularLocation>
        <location evidence="1 9">Bacterial flagellum basal body</location>
    </subcellularLocation>
    <subcellularLocation>
        <location evidence="2">Cell membrane</location>
        <topology evidence="2">Multi-pass membrane protein</topology>
    </subcellularLocation>
</comment>
<dbReference type="InterPro" id="IPR006182">
    <property type="entry name" value="FliF_N_dom"/>
</dbReference>
<feature type="compositionally biased region" description="Low complexity" evidence="10">
    <location>
        <begin position="330"/>
        <end position="351"/>
    </location>
</feature>
<dbReference type="InterPro" id="IPR045851">
    <property type="entry name" value="AMP-bd_C_sf"/>
</dbReference>
<dbReference type="Pfam" id="PF08345">
    <property type="entry name" value="YscJ_FliF_C"/>
    <property type="match status" value="1"/>
</dbReference>
<evidence type="ECO:0000256" key="4">
    <source>
        <dbReference type="ARBA" id="ARBA00022475"/>
    </source>
</evidence>
<keyword evidence="4" id="KW-1003">Cell membrane</keyword>
<organism evidence="14 15">
    <name type="scientific">Methylophilus aquaticus</name>
    <dbReference type="NCBI Taxonomy" id="1971610"/>
    <lineage>
        <taxon>Bacteria</taxon>
        <taxon>Pseudomonadati</taxon>
        <taxon>Pseudomonadota</taxon>
        <taxon>Betaproteobacteria</taxon>
        <taxon>Nitrosomonadales</taxon>
        <taxon>Methylophilaceae</taxon>
        <taxon>Methylophilus</taxon>
    </lineage>
</organism>
<evidence type="ECO:0000259" key="13">
    <source>
        <dbReference type="Pfam" id="PF08345"/>
    </source>
</evidence>
<comment type="similarity">
    <text evidence="3 9">Belongs to the FliF family.</text>
</comment>
<dbReference type="Proteomes" id="UP001225906">
    <property type="component" value="Unassembled WGS sequence"/>
</dbReference>
<feature type="region of interest" description="Disordered" evidence="10">
    <location>
        <begin position="281"/>
        <end position="358"/>
    </location>
</feature>
<protein>
    <recommendedName>
        <fullName evidence="9">Flagellar M-ring protein</fullName>
    </recommendedName>
</protein>
<dbReference type="PIRSF" id="PIRSF004862">
    <property type="entry name" value="FliF"/>
    <property type="match status" value="1"/>
</dbReference>
<reference evidence="15" key="1">
    <citation type="journal article" date="2019" name="Int. J. Syst. Evol. Microbiol.">
        <title>The Global Catalogue of Microorganisms (GCM) 10K type strain sequencing project: providing services to taxonomists for standard genome sequencing and annotation.</title>
        <authorList>
            <consortium name="The Broad Institute Genomics Platform"/>
            <consortium name="The Broad Institute Genome Sequencing Center for Infectious Disease"/>
            <person name="Wu L."/>
            <person name="Ma J."/>
        </authorList>
    </citation>
    <scope>NUCLEOTIDE SEQUENCE [LARGE SCALE GENOMIC DNA]</scope>
    <source>
        <strain evidence="15">VKM B-3159</strain>
    </source>
</reference>
<evidence type="ECO:0000313" key="15">
    <source>
        <dbReference type="Proteomes" id="UP001225906"/>
    </source>
</evidence>
<gene>
    <name evidence="14" type="primary">fliF</name>
    <name evidence="14" type="ORF">Q9291_09720</name>
</gene>
<dbReference type="Gene3D" id="3.30.300.30">
    <property type="match status" value="1"/>
</dbReference>
<evidence type="ECO:0000256" key="11">
    <source>
        <dbReference type="SAM" id="Phobius"/>
    </source>
</evidence>
<evidence type="ECO:0000259" key="12">
    <source>
        <dbReference type="Pfam" id="PF01514"/>
    </source>
</evidence>
<dbReference type="InterPro" id="IPR013556">
    <property type="entry name" value="Flag_M-ring_C"/>
</dbReference>
<keyword evidence="6 11" id="KW-1133">Transmembrane helix</keyword>
<keyword evidence="7 11" id="KW-0472">Membrane</keyword>
<dbReference type="PANTHER" id="PTHR30046:SF0">
    <property type="entry name" value="FLAGELLAR M-RING PROTEIN"/>
    <property type="match status" value="1"/>
</dbReference>